<name>A0ABS2N732_9BACI</name>
<protein>
    <submittedName>
        <fullName evidence="1">Uncharacterized protein</fullName>
    </submittedName>
</protein>
<reference evidence="1 2" key="1">
    <citation type="submission" date="2021-01" db="EMBL/GenBank/DDBJ databases">
        <title>Genomic Encyclopedia of Type Strains, Phase IV (KMG-IV): sequencing the most valuable type-strain genomes for metagenomic binning, comparative biology and taxonomic classification.</title>
        <authorList>
            <person name="Goeker M."/>
        </authorList>
    </citation>
    <scope>NUCLEOTIDE SEQUENCE [LARGE SCALE GENOMIC DNA]</scope>
    <source>
        <strain evidence="1 2">DSM 24834</strain>
    </source>
</reference>
<comment type="caution">
    <text evidence="1">The sequence shown here is derived from an EMBL/GenBank/DDBJ whole genome shotgun (WGS) entry which is preliminary data.</text>
</comment>
<dbReference type="Proteomes" id="UP001646157">
    <property type="component" value="Unassembled WGS sequence"/>
</dbReference>
<sequence length="44" mass="4930">MGKSVNYSEEIKRKDVRIKLQGDQIKATLGIKDTYSNSGSLGHY</sequence>
<accession>A0ABS2N732</accession>
<keyword evidence="2" id="KW-1185">Reference proteome</keyword>
<dbReference type="EMBL" id="JAFBDZ010000001">
    <property type="protein sequence ID" value="MBM7583672.1"/>
    <property type="molecule type" value="Genomic_DNA"/>
</dbReference>
<evidence type="ECO:0000313" key="2">
    <source>
        <dbReference type="Proteomes" id="UP001646157"/>
    </source>
</evidence>
<organism evidence="1 2">
    <name type="scientific">Rossellomorea pakistanensis</name>
    <dbReference type="NCBI Taxonomy" id="992288"/>
    <lineage>
        <taxon>Bacteria</taxon>
        <taxon>Bacillati</taxon>
        <taxon>Bacillota</taxon>
        <taxon>Bacilli</taxon>
        <taxon>Bacillales</taxon>
        <taxon>Bacillaceae</taxon>
        <taxon>Rossellomorea</taxon>
    </lineage>
</organism>
<evidence type="ECO:0000313" key="1">
    <source>
        <dbReference type="EMBL" id="MBM7583672.1"/>
    </source>
</evidence>
<gene>
    <name evidence="1" type="ORF">JOC86_000209</name>
</gene>
<proteinExistence type="predicted"/>
<dbReference type="RefSeq" id="WP_275583353.1">
    <property type="nucleotide sequence ID" value="NZ_JAFBDZ010000001.1"/>
</dbReference>